<feature type="domain" description="Glycosyl hydrolase family 36 C-terminal" evidence="3">
    <location>
        <begin position="666"/>
        <end position="747"/>
    </location>
</feature>
<evidence type="ECO:0000313" key="5">
    <source>
        <dbReference type="Proteomes" id="UP000017938"/>
    </source>
</evidence>
<evidence type="ECO:0000259" key="3">
    <source>
        <dbReference type="Pfam" id="PF16874"/>
    </source>
</evidence>
<dbReference type="EMBL" id="CBFW010000009">
    <property type="protein sequence ID" value="CDC69660.1"/>
    <property type="molecule type" value="Genomic_DNA"/>
</dbReference>
<dbReference type="AlphaFoldDB" id="R6TBP8"/>
<dbReference type="InterPro" id="IPR013785">
    <property type="entry name" value="Aldolase_TIM"/>
</dbReference>
<dbReference type="Gene3D" id="2.60.40.1180">
    <property type="entry name" value="Golgi alpha-mannosidase II"/>
    <property type="match status" value="1"/>
</dbReference>
<dbReference type="Gene3D" id="3.20.20.70">
    <property type="entry name" value="Aldolase class I"/>
    <property type="match status" value="1"/>
</dbReference>
<proteinExistence type="predicted"/>
<dbReference type="InterPro" id="IPR031705">
    <property type="entry name" value="Glyco_hydro_36_C"/>
</dbReference>
<sequence length="753" mass="83487">MKNILKTLLPVLFAAVIIAGCSRESDGKEESSDSMSTIVTDTGTTGIPADAEKGLSLTSGDAALSFYVKDDSIVINSFGTDKYQLAADAACTLPAQYRLNDGDFLTEFSWKFDAAYEYTGDREEAGYRLVFSDENAGMKCDIIITARTGLAGPFEFYGYLYCTGEKTVLVQPDSYFAATIKKEGNPTAWTFGKEGWLAEGVKKYSGEYYSGTGIRKKEIKNNTIKASCKVSSDYPNPGSLPMMYIDGGDYGLIFAQEWSSGLLTAKGKDDTLTLGAALDPNGELSTYLNPGDSMLLPPVYIGVYEGDVEVGSNLFKHWFLRYKAPECMTENQNEPLTQYDYCLETDIENAVKYCGFESLKLDYGWWAGGRPAEVMATPGFWMREGLLKEGTHFLTEMKFLNMKALCDAAKAQGGTVTVYYMPRDTMLNQAGIPTSLGKNGHPEWFSNVKINGLNASADFGNTECVAFFQKYMGDFFTKNGITTWRSDFEPICHTSDKANRHKAGGNDVQYWCTVGFGELVDYLYENVPGFRYESCSSGGMMKDLFTATRATVINCDDSSDYNSLHASFYDSSYVFHPAQLQLPCGIQSYTVGGQYYTGTGDFLYGLRCSLTGGVMIGKWNEVFSDSDKEMLNKYVEGIYKEKLRPLIREGDLYHILPRPDGENWDGLEYVDADTDREIKGVVMLWKPTNKEGETKTVKLRGLMADVSYQLTFEDRPEQNRVMTGAELMETGLTVTISGDVGSEIVWLTEAEGK</sequence>
<dbReference type="InterPro" id="IPR013780">
    <property type="entry name" value="Glyco_hydro_b"/>
</dbReference>
<organism evidence="4 5">
    <name type="scientific">Candidatus Colimorpha enterica</name>
    <dbReference type="NCBI Taxonomy" id="3083063"/>
    <lineage>
        <taxon>Bacteria</taxon>
        <taxon>Pseudomonadati</taxon>
        <taxon>Bacteroidota</taxon>
        <taxon>Bacteroidia</taxon>
        <taxon>Bacteroidales</taxon>
        <taxon>Candidatus Colimorpha</taxon>
    </lineage>
</organism>
<dbReference type="GO" id="GO:0016798">
    <property type="term" value="F:hydrolase activity, acting on glycosyl bonds"/>
    <property type="evidence" value="ECO:0007669"/>
    <property type="project" value="UniProtKB-KW"/>
</dbReference>
<keyword evidence="2" id="KW-0326">Glycosidase</keyword>
<evidence type="ECO:0000256" key="1">
    <source>
        <dbReference type="ARBA" id="ARBA00022801"/>
    </source>
</evidence>
<dbReference type="PROSITE" id="PS51257">
    <property type="entry name" value="PROKAR_LIPOPROTEIN"/>
    <property type="match status" value="1"/>
</dbReference>
<reference evidence="4" key="1">
    <citation type="submission" date="2012-11" db="EMBL/GenBank/DDBJ databases">
        <title>Dependencies among metagenomic species, viruses, plasmids and units of genetic variation.</title>
        <authorList>
            <person name="Nielsen H.B."/>
            <person name="Almeida M."/>
            <person name="Juncker A.S."/>
            <person name="Rasmussen S."/>
            <person name="Li J."/>
            <person name="Sunagawa S."/>
            <person name="Plichta D."/>
            <person name="Gautier L."/>
            <person name="Le Chatelier E."/>
            <person name="Peletier E."/>
            <person name="Bonde I."/>
            <person name="Nielsen T."/>
            <person name="Manichanh C."/>
            <person name="Arumugam M."/>
            <person name="Batto J."/>
            <person name="Santos M.B.Q.D."/>
            <person name="Blom N."/>
            <person name="Borruel N."/>
            <person name="Burgdorf K.S."/>
            <person name="Boumezbeur F."/>
            <person name="Casellas F."/>
            <person name="Dore J."/>
            <person name="Guarner F."/>
            <person name="Hansen T."/>
            <person name="Hildebrand F."/>
            <person name="Kaas R.S."/>
            <person name="Kennedy S."/>
            <person name="Kristiansen K."/>
            <person name="Kultima J.R."/>
            <person name="Leonard P."/>
            <person name="Levenez F."/>
            <person name="Lund O."/>
            <person name="Moumen B."/>
            <person name="Le Paslier D."/>
            <person name="Pons N."/>
            <person name="Pedersen O."/>
            <person name="Prifti E."/>
            <person name="Qin J."/>
            <person name="Raes J."/>
            <person name="Tap J."/>
            <person name="Tims S."/>
            <person name="Ussery D.W."/>
            <person name="Yamada T."/>
            <person name="MetaHit consortium"/>
            <person name="Renault P."/>
            <person name="Sicheritz-Ponten T."/>
            <person name="Bork P."/>
            <person name="Wang J."/>
            <person name="Brunak S."/>
            <person name="Ehrlich S.D."/>
        </authorList>
    </citation>
    <scope>NUCLEOTIDE SEQUENCE [LARGE SCALE GENOMIC DNA]</scope>
</reference>
<dbReference type="SUPFAM" id="SSF51445">
    <property type="entry name" value="(Trans)glycosidases"/>
    <property type="match status" value="1"/>
</dbReference>
<dbReference type="STRING" id="1263015.BN580_00584"/>
<name>R6TBP8_9BACT</name>
<dbReference type="InterPro" id="IPR017853">
    <property type="entry name" value="GH"/>
</dbReference>
<gene>
    <name evidence="4" type="ORF">BN580_00584</name>
</gene>
<dbReference type="Proteomes" id="UP000017938">
    <property type="component" value="Unassembled WGS sequence"/>
</dbReference>
<evidence type="ECO:0000256" key="2">
    <source>
        <dbReference type="ARBA" id="ARBA00023295"/>
    </source>
</evidence>
<accession>R6TBP8</accession>
<comment type="caution">
    <text evidence="4">The sequence shown here is derived from an EMBL/GenBank/DDBJ whole genome shotgun (WGS) entry which is preliminary data.</text>
</comment>
<keyword evidence="1 4" id="KW-0378">Hydrolase</keyword>
<evidence type="ECO:0000313" key="4">
    <source>
        <dbReference type="EMBL" id="CDC69660.1"/>
    </source>
</evidence>
<protein>
    <submittedName>
        <fullName evidence="4">Glycoside hydrolase clan GH-D</fullName>
    </submittedName>
</protein>
<dbReference type="Pfam" id="PF16874">
    <property type="entry name" value="Glyco_hydro_36C"/>
    <property type="match status" value="1"/>
</dbReference>